<dbReference type="InterPro" id="IPR014710">
    <property type="entry name" value="RmlC-like_jellyroll"/>
</dbReference>
<reference evidence="2 3" key="1">
    <citation type="submission" date="2014-03" db="EMBL/GenBank/DDBJ databases">
        <title>Draft Genome Sequence of Actibacterium mucosum KCTC 23349, a Marine Alphaproteobacterium with Complex Ionic Requirements Isolated from Mediterranean Seawater at Malvarrosa Beach, Valencia, Spain.</title>
        <authorList>
            <person name="Arahal D.R."/>
            <person name="Shao Z."/>
            <person name="Lai Q."/>
            <person name="Pujalte M.J."/>
        </authorList>
    </citation>
    <scope>NUCLEOTIDE SEQUENCE [LARGE SCALE GENOMIC DNA]</scope>
    <source>
        <strain evidence="2 3">KCTC 23349</strain>
    </source>
</reference>
<evidence type="ECO:0000313" key="2">
    <source>
        <dbReference type="EMBL" id="KAJ54695.1"/>
    </source>
</evidence>
<comment type="caution">
    <text evidence="2">The sequence shown here is derived from an EMBL/GenBank/DDBJ whole genome shotgun (WGS) entry which is preliminary data.</text>
</comment>
<protein>
    <recommendedName>
        <fullName evidence="1">ChrR-like cupin domain-containing protein</fullName>
    </recommendedName>
</protein>
<name>A0A037ZIM9_9RHOB</name>
<accession>A0A037ZIM9</accession>
<dbReference type="InterPro" id="IPR011051">
    <property type="entry name" value="RmlC_Cupin_sf"/>
</dbReference>
<keyword evidence="3" id="KW-1185">Reference proteome</keyword>
<gene>
    <name evidence="2" type="ORF">ACMU_16400</name>
</gene>
<dbReference type="Pfam" id="PF12973">
    <property type="entry name" value="Cupin_7"/>
    <property type="match status" value="1"/>
</dbReference>
<dbReference type="CDD" id="cd20303">
    <property type="entry name" value="cupin_ChrR_1"/>
    <property type="match status" value="1"/>
</dbReference>
<dbReference type="STRING" id="1454373.ACMU_16400"/>
<dbReference type="EMBL" id="JFKE01000006">
    <property type="protein sequence ID" value="KAJ54695.1"/>
    <property type="molecule type" value="Genomic_DNA"/>
</dbReference>
<evidence type="ECO:0000259" key="1">
    <source>
        <dbReference type="Pfam" id="PF12973"/>
    </source>
</evidence>
<dbReference type="Proteomes" id="UP000026249">
    <property type="component" value="Unassembled WGS sequence"/>
</dbReference>
<dbReference type="InterPro" id="IPR025979">
    <property type="entry name" value="ChrR-like_cupin_dom"/>
</dbReference>
<proteinExistence type="predicted"/>
<dbReference type="Gene3D" id="2.60.120.10">
    <property type="entry name" value="Jelly Rolls"/>
    <property type="match status" value="1"/>
</dbReference>
<dbReference type="SUPFAM" id="SSF51182">
    <property type="entry name" value="RmlC-like cupins"/>
    <property type="match status" value="2"/>
</dbReference>
<feature type="domain" description="ChrR-like cupin" evidence="1">
    <location>
        <begin position="9"/>
        <end position="112"/>
    </location>
</feature>
<dbReference type="OrthoDB" id="9801227at2"/>
<sequence length="218" mass="23564">MLINADFDKDAMVKSADRVWHPSPMAGVERVMLDRMGAESGHATSIVRYAPNSRFSAHTHSGGEEFLVLQGVFNDEDGAYPVGTYARNPIGTQHTPWAGPDGTTIFVKLHQFDEDDTRQFRAQAFAAGDLATAPTAFKSLTLHEFGDEVVTVYTLPAGDTLTLPNPERGAELLILAGSVVTDHGPFDAGGWLRLHGRDRIEVSADGDGAILYCKTGHL</sequence>
<dbReference type="RefSeq" id="WP_035260867.1">
    <property type="nucleotide sequence ID" value="NZ_JFKE01000006.1"/>
</dbReference>
<evidence type="ECO:0000313" key="3">
    <source>
        <dbReference type="Proteomes" id="UP000026249"/>
    </source>
</evidence>
<organism evidence="2 3">
    <name type="scientific">Actibacterium mucosum KCTC 23349</name>
    <dbReference type="NCBI Taxonomy" id="1454373"/>
    <lineage>
        <taxon>Bacteria</taxon>
        <taxon>Pseudomonadati</taxon>
        <taxon>Pseudomonadota</taxon>
        <taxon>Alphaproteobacteria</taxon>
        <taxon>Rhodobacterales</taxon>
        <taxon>Roseobacteraceae</taxon>
        <taxon>Actibacterium</taxon>
    </lineage>
</organism>
<dbReference type="AlphaFoldDB" id="A0A037ZIM9"/>